<proteinExistence type="predicted"/>
<gene>
    <name evidence="2" type="ORF">CRENBAI_013151</name>
</gene>
<dbReference type="EMBL" id="JAHHUM010002271">
    <property type="protein sequence ID" value="KAK5605443.1"/>
    <property type="molecule type" value="Genomic_DNA"/>
</dbReference>
<name>A0AAV9R835_9TELE</name>
<evidence type="ECO:0000313" key="2">
    <source>
        <dbReference type="EMBL" id="KAK5605443.1"/>
    </source>
</evidence>
<evidence type="ECO:0000313" key="3">
    <source>
        <dbReference type="Proteomes" id="UP001311232"/>
    </source>
</evidence>
<dbReference type="AlphaFoldDB" id="A0AAV9R835"/>
<feature type="non-terminal residue" evidence="2">
    <location>
        <position position="1"/>
    </location>
</feature>
<organism evidence="2 3">
    <name type="scientific">Crenichthys baileyi</name>
    <name type="common">White River springfish</name>
    <dbReference type="NCBI Taxonomy" id="28760"/>
    <lineage>
        <taxon>Eukaryota</taxon>
        <taxon>Metazoa</taxon>
        <taxon>Chordata</taxon>
        <taxon>Craniata</taxon>
        <taxon>Vertebrata</taxon>
        <taxon>Euteleostomi</taxon>
        <taxon>Actinopterygii</taxon>
        <taxon>Neopterygii</taxon>
        <taxon>Teleostei</taxon>
        <taxon>Neoteleostei</taxon>
        <taxon>Acanthomorphata</taxon>
        <taxon>Ovalentaria</taxon>
        <taxon>Atherinomorphae</taxon>
        <taxon>Cyprinodontiformes</taxon>
        <taxon>Goodeidae</taxon>
        <taxon>Crenichthys</taxon>
    </lineage>
</organism>
<feature type="region of interest" description="Disordered" evidence="1">
    <location>
        <begin position="1"/>
        <end position="63"/>
    </location>
</feature>
<evidence type="ECO:0000256" key="1">
    <source>
        <dbReference type="SAM" id="MobiDB-lite"/>
    </source>
</evidence>
<keyword evidence="3" id="KW-1185">Reference proteome</keyword>
<accession>A0AAV9R835</accession>
<dbReference type="Proteomes" id="UP001311232">
    <property type="component" value="Unassembled WGS sequence"/>
</dbReference>
<comment type="caution">
    <text evidence="2">The sequence shown here is derived from an EMBL/GenBank/DDBJ whole genome shotgun (WGS) entry which is preliminary data.</text>
</comment>
<sequence length="63" mass="6918">VWDSDRLFLPAPGPWGPPSFQANPSPPPPSCQDIKPPGGSRFHAALQDRQNPSPWRTPLPPRP</sequence>
<reference evidence="2 3" key="1">
    <citation type="submission" date="2021-06" db="EMBL/GenBank/DDBJ databases">
        <authorList>
            <person name="Palmer J.M."/>
        </authorList>
    </citation>
    <scope>NUCLEOTIDE SEQUENCE [LARGE SCALE GENOMIC DNA]</scope>
    <source>
        <strain evidence="2 3">MEX-2019</strain>
        <tissue evidence="2">Muscle</tissue>
    </source>
</reference>
<protein>
    <submittedName>
        <fullName evidence="2">Uncharacterized protein</fullName>
    </submittedName>
</protein>